<evidence type="ECO:0000313" key="4">
    <source>
        <dbReference type="Proteomes" id="UP001231915"/>
    </source>
</evidence>
<proteinExistence type="predicted"/>
<reference evidence="3 4" key="1">
    <citation type="submission" date="2023-05" db="EMBL/GenBank/DDBJ databases">
        <title>Pseudoalteromonas ardens sp. nov., Pseudoalteromonas obscura sp. nov., and Pseudoalteromonas umbrosa sp. nov., isolated from the coral Montipora capitata.</title>
        <authorList>
            <person name="Thomas E.M."/>
            <person name="Smith E.M."/>
            <person name="Papke E."/>
            <person name="Shlafstein M.D."/>
            <person name="Oline D.K."/>
            <person name="Videau P."/>
            <person name="Saw J.H."/>
            <person name="Strangman W.K."/>
            <person name="Ushijima B."/>
        </authorList>
    </citation>
    <scope>NUCLEOTIDE SEQUENCE [LARGE SCALE GENOMIC DNA]</scope>
    <source>
        <strain evidence="3 4">P94</strain>
    </source>
</reference>
<dbReference type="EMBL" id="JASJUT010000008">
    <property type="protein sequence ID" value="MDK2596812.1"/>
    <property type="molecule type" value="Genomic_DNA"/>
</dbReference>
<protein>
    <submittedName>
        <fullName evidence="3">RICIN domain-containing protein</fullName>
    </submittedName>
</protein>
<sequence>MKKLIPILPALLAVPMLSHSATWDVLHKWHVPSKDEQTQDVVWNSRLNRTVVFRQVDNTSTVSLWSMSGDNDYSLNKTSTIKQGWDYADGYYFAFSNRIHAFHDCTHSPCATGKMNANKVFNLVQPTRSSGNIKIDTNGQSFSGWHTWAGATDGNHAITVSFPNLQSGSYQSNTKNYLHVFVYPFNTKSLNSNSSTIQPISAFKVPAIYSRNQYVQGAEIANGKVYVQLGGLHNYDNDYKNVILEFTMDGQYIQTHEFEAKKPINTGSTESNYPSYLHVEYEGLMEKHGKIYSQVYYQYGWTSKTTKSLVYEAIDSNRNLSTRVRFVNKAKPYGSADDKKVCIDGEGSTTRAWKDQNVQSFFCDGGPDQVFELWRNGRPLGEREIGKTGKVPQYDTSGNELWFELRPTYIVEGKSAPSLCLDASGYSGGKKANVQFWDCQNLPDQQWQMKTDGRLVNKQQGMCLDIRGYDGKSNVNIQLYPCDYHLDQHWTTEITYL</sequence>
<comment type="caution">
    <text evidence="3">The sequence shown here is derived from an EMBL/GenBank/DDBJ whole genome shotgun (WGS) entry which is preliminary data.</text>
</comment>
<keyword evidence="1" id="KW-0732">Signal</keyword>
<feature type="domain" description="Ricin B lectin" evidence="2">
    <location>
        <begin position="330"/>
        <end position="493"/>
    </location>
</feature>
<keyword evidence="4" id="KW-1185">Reference proteome</keyword>
<accession>A0ABT7EP35</accession>
<dbReference type="Pfam" id="PF00652">
    <property type="entry name" value="Ricin_B_lectin"/>
    <property type="match status" value="1"/>
</dbReference>
<organism evidence="3 4">
    <name type="scientific">Pseudoalteromonas obscura</name>
    <dbReference type="NCBI Taxonomy" id="3048491"/>
    <lineage>
        <taxon>Bacteria</taxon>
        <taxon>Pseudomonadati</taxon>
        <taxon>Pseudomonadota</taxon>
        <taxon>Gammaproteobacteria</taxon>
        <taxon>Alteromonadales</taxon>
        <taxon>Pseudoalteromonadaceae</taxon>
        <taxon>Pseudoalteromonas</taxon>
    </lineage>
</organism>
<dbReference type="InterPro" id="IPR000772">
    <property type="entry name" value="Ricin_B_lectin"/>
</dbReference>
<dbReference type="InterPro" id="IPR035992">
    <property type="entry name" value="Ricin_B-like_lectins"/>
</dbReference>
<dbReference type="Gene3D" id="2.80.10.50">
    <property type="match status" value="1"/>
</dbReference>
<dbReference type="RefSeq" id="WP_211008492.1">
    <property type="nucleotide sequence ID" value="NZ_JASJUT010000008.1"/>
</dbReference>
<evidence type="ECO:0000259" key="2">
    <source>
        <dbReference type="SMART" id="SM00458"/>
    </source>
</evidence>
<dbReference type="Proteomes" id="UP001231915">
    <property type="component" value="Unassembled WGS sequence"/>
</dbReference>
<name>A0ABT7EP35_9GAMM</name>
<feature type="chain" id="PRO_5046823249" evidence="1">
    <location>
        <begin position="21"/>
        <end position="497"/>
    </location>
</feature>
<dbReference type="CDD" id="cd00161">
    <property type="entry name" value="beta-trefoil_Ricin-like"/>
    <property type="match status" value="1"/>
</dbReference>
<evidence type="ECO:0000256" key="1">
    <source>
        <dbReference type="SAM" id="SignalP"/>
    </source>
</evidence>
<dbReference type="SUPFAM" id="SSF50370">
    <property type="entry name" value="Ricin B-like lectins"/>
    <property type="match status" value="1"/>
</dbReference>
<dbReference type="SMART" id="SM00458">
    <property type="entry name" value="RICIN"/>
    <property type="match status" value="1"/>
</dbReference>
<evidence type="ECO:0000313" key="3">
    <source>
        <dbReference type="EMBL" id="MDK2596812.1"/>
    </source>
</evidence>
<dbReference type="PROSITE" id="PS50231">
    <property type="entry name" value="RICIN_B_LECTIN"/>
    <property type="match status" value="1"/>
</dbReference>
<feature type="signal peptide" evidence="1">
    <location>
        <begin position="1"/>
        <end position="20"/>
    </location>
</feature>
<gene>
    <name evidence="3" type="ORF">QNM18_17310</name>
</gene>